<feature type="region of interest" description="Disordered" evidence="1">
    <location>
        <begin position="37"/>
        <end position="56"/>
    </location>
</feature>
<organism evidence="2 3">
    <name type="scientific">Phenylobacterium deserti</name>
    <dbReference type="NCBI Taxonomy" id="1914756"/>
    <lineage>
        <taxon>Bacteria</taxon>
        <taxon>Pseudomonadati</taxon>
        <taxon>Pseudomonadota</taxon>
        <taxon>Alphaproteobacteria</taxon>
        <taxon>Caulobacterales</taxon>
        <taxon>Caulobacteraceae</taxon>
        <taxon>Phenylobacterium</taxon>
    </lineage>
</organism>
<reference evidence="3" key="1">
    <citation type="submission" date="2018-05" db="EMBL/GenBank/DDBJ databases">
        <authorList>
            <person name="Li X."/>
        </authorList>
    </citation>
    <scope>NUCLEOTIDE SEQUENCE [LARGE SCALE GENOMIC DNA]</scope>
    <source>
        <strain evidence="3">YIM 73061</strain>
    </source>
</reference>
<evidence type="ECO:0000313" key="2">
    <source>
        <dbReference type="EMBL" id="RAK52149.1"/>
    </source>
</evidence>
<keyword evidence="3" id="KW-1185">Reference proteome</keyword>
<dbReference type="Proteomes" id="UP000249725">
    <property type="component" value="Unassembled WGS sequence"/>
</dbReference>
<evidence type="ECO:0000256" key="1">
    <source>
        <dbReference type="SAM" id="MobiDB-lite"/>
    </source>
</evidence>
<comment type="caution">
    <text evidence="2">The sequence shown here is derived from an EMBL/GenBank/DDBJ whole genome shotgun (WGS) entry which is preliminary data.</text>
</comment>
<sequence>MLFPAMDETELRLAALELLMMELLAIIPPDRLAALEENTRQGLPQKGEPGDGGDEQTIRLQALQIVADAKLRGVLFTPTSLGAPKGSA</sequence>
<dbReference type="EMBL" id="QFYR01000003">
    <property type="protein sequence ID" value="RAK52149.1"/>
    <property type="molecule type" value="Genomic_DNA"/>
</dbReference>
<gene>
    <name evidence="2" type="ORF">DJ018_13415</name>
</gene>
<evidence type="ECO:0000313" key="3">
    <source>
        <dbReference type="Proteomes" id="UP000249725"/>
    </source>
</evidence>
<name>A0A328AC05_9CAUL</name>
<dbReference type="AlphaFoldDB" id="A0A328AC05"/>
<accession>A0A328AC05</accession>
<proteinExistence type="predicted"/>
<protein>
    <submittedName>
        <fullName evidence="2">Uncharacterized protein</fullName>
    </submittedName>
</protein>